<keyword evidence="4" id="KW-1185">Reference proteome</keyword>
<organism evidence="3 4">
    <name type="scientific">Paenibacillus athensensis</name>
    <dbReference type="NCBI Taxonomy" id="1967502"/>
    <lineage>
        <taxon>Bacteria</taxon>
        <taxon>Bacillati</taxon>
        <taxon>Bacillota</taxon>
        <taxon>Bacilli</taxon>
        <taxon>Bacillales</taxon>
        <taxon>Paenibacillaceae</taxon>
        <taxon>Paenibacillus</taxon>
    </lineage>
</organism>
<evidence type="ECO:0000259" key="2">
    <source>
        <dbReference type="Pfam" id="PF25023"/>
    </source>
</evidence>
<feature type="domain" description="Teneurin-like YD-shell" evidence="2">
    <location>
        <begin position="5"/>
        <end position="97"/>
    </location>
</feature>
<dbReference type="EMBL" id="MYFO01000031">
    <property type="protein sequence ID" value="TFE84833.1"/>
    <property type="molecule type" value="Genomic_DNA"/>
</dbReference>
<keyword evidence="1" id="KW-0677">Repeat</keyword>
<dbReference type="Gene3D" id="2.180.10.10">
    <property type="entry name" value="RHS repeat-associated core"/>
    <property type="match status" value="1"/>
</dbReference>
<comment type="caution">
    <text evidence="3">The sequence shown here is derived from an EMBL/GenBank/DDBJ whole genome shotgun (WGS) entry which is preliminary data.</text>
</comment>
<reference evidence="3 4" key="1">
    <citation type="submission" date="2017-03" db="EMBL/GenBank/DDBJ databases">
        <title>Isolation of Levoglucosan Utilizing Bacteria.</title>
        <authorList>
            <person name="Arya A.S."/>
        </authorList>
    </citation>
    <scope>NUCLEOTIDE SEQUENCE [LARGE SCALE GENOMIC DNA]</scope>
    <source>
        <strain evidence="3 4">MEC069</strain>
    </source>
</reference>
<protein>
    <recommendedName>
        <fullName evidence="2">Teneurin-like YD-shell domain-containing protein</fullName>
    </recommendedName>
</protein>
<evidence type="ECO:0000256" key="1">
    <source>
        <dbReference type="ARBA" id="ARBA00022737"/>
    </source>
</evidence>
<evidence type="ECO:0000313" key="4">
    <source>
        <dbReference type="Proteomes" id="UP000298246"/>
    </source>
</evidence>
<dbReference type="PANTHER" id="PTHR32305:SF17">
    <property type="entry name" value="TRNA NUCLEASE WAPA"/>
    <property type="match status" value="1"/>
</dbReference>
<dbReference type="InterPro" id="IPR056823">
    <property type="entry name" value="TEN-like_YD-shell"/>
</dbReference>
<dbReference type="AlphaFoldDB" id="A0A4Y8PV44"/>
<accession>A0A4Y8PV44</accession>
<dbReference type="InterPro" id="IPR006530">
    <property type="entry name" value="YD"/>
</dbReference>
<dbReference type="InterPro" id="IPR050708">
    <property type="entry name" value="T6SS_VgrG/RHS"/>
</dbReference>
<evidence type="ECO:0000313" key="3">
    <source>
        <dbReference type="EMBL" id="TFE84833.1"/>
    </source>
</evidence>
<dbReference type="Proteomes" id="UP000298246">
    <property type="component" value="Unassembled WGS sequence"/>
</dbReference>
<dbReference type="Pfam" id="PF25023">
    <property type="entry name" value="TEN_YD-shell"/>
    <property type="match status" value="1"/>
</dbReference>
<sequence length="260" mass="28300">MLLYNGHGDVVAVKDSSGSTLKTYEYDIWGNLTSETETMPQPFRYAGEPQDDESGLIYLRARYYDPAVARFIKEDTYTGKIDNPLSLNLYTYVENNPLTHWDPSGHGPFGRAAVGIGESLGADLGGAGSMPGSMSGAPYPIVTPLQDPEGSDPYVDKKILPNLPSTYTNQWQVDQPFIQVDQQTAKENSPTVMQQPVVDSSMYILASGISPLQNGLALSKIAGNYGNLKCVKAANAMKSYLTKNSLKGEQISIKYQGDLL</sequence>
<dbReference type="OrthoDB" id="9816549at2"/>
<proteinExistence type="predicted"/>
<gene>
    <name evidence="3" type="ORF">B5M42_19205</name>
</gene>
<dbReference type="PANTHER" id="PTHR32305">
    <property type="match status" value="1"/>
</dbReference>
<dbReference type="NCBIfam" id="TIGR01643">
    <property type="entry name" value="YD_repeat_2x"/>
    <property type="match status" value="1"/>
</dbReference>
<dbReference type="NCBIfam" id="TIGR03696">
    <property type="entry name" value="Rhs_assc_core"/>
    <property type="match status" value="1"/>
</dbReference>
<dbReference type="InterPro" id="IPR022385">
    <property type="entry name" value="Rhs_assc_core"/>
</dbReference>
<name>A0A4Y8PV44_9BACL</name>